<dbReference type="InterPro" id="IPR008023">
    <property type="entry name" value="DUF748"/>
</dbReference>
<dbReference type="InterPro" id="IPR052894">
    <property type="entry name" value="AsmA-related"/>
</dbReference>
<dbReference type="EMBL" id="JAIWIU010000102">
    <property type="protein sequence ID" value="MCA2017315.1"/>
    <property type="molecule type" value="Genomic_DNA"/>
</dbReference>
<evidence type="ECO:0000313" key="3">
    <source>
        <dbReference type="EMBL" id="MCA2017315.1"/>
    </source>
</evidence>
<dbReference type="Proteomes" id="UP001199044">
    <property type="component" value="Unassembled WGS sequence"/>
</dbReference>
<dbReference type="Pfam" id="PF05359">
    <property type="entry name" value="DUF748"/>
    <property type="match status" value="2"/>
</dbReference>
<organism evidence="3 4">
    <name type="scientific">Vibrio tritonius</name>
    <dbReference type="NCBI Taxonomy" id="1435069"/>
    <lineage>
        <taxon>Bacteria</taxon>
        <taxon>Pseudomonadati</taxon>
        <taxon>Pseudomonadota</taxon>
        <taxon>Gammaproteobacteria</taxon>
        <taxon>Vibrionales</taxon>
        <taxon>Vibrionaceae</taxon>
        <taxon>Vibrio</taxon>
    </lineage>
</organism>
<protein>
    <submittedName>
        <fullName evidence="3">DUF748 domain-containing protein</fullName>
    </submittedName>
</protein>
<gene>
    <name evidence="3" type="ORF">LDJ79_14420</name>
</gene>
<comment type="caution">
    <text evidence="3">The sequence shown here is derived from an EMBL/GenBank/DDBJ whole genome shotgun (WGS) entry which is preliminary data.</text>
</comment>
<dbReference type="PANTHER" id="PTHR30441">
    <property type="entry name" value="DUF748 DOMAIN-CONTAINING PROTEIN"/>
    <property type="match status" value="1"/>
</dbReference>
<name>A0ABS7YSR3_9VIBR</name>
<evidence type="ECO:0000256" key="1">
    <source>
        <dbReference type="SAM" id="MobiDB-lite"/>
    </source>
</evidence>
<dbReference type="Gene3D" id="3.30.1330.60">
    <property type="entry name" value="OmpA-like domain"/>
    <property type="match status" value="1"/>
</dbReference>
<dbReference type="InterPro" id="IPR036737">
    <property type="entry name" value="OmpA-like_sf"/>
</dbReference>
<keyword evidence="2" id="KW-0812">Transmembrane</keyword>
<dbReference type="PANTHER" id="PTHR30441:SF8">
    <property type="entry name" value="DUF748 DOMAIN-CONTAINING PROTEIN"/>
    <property type="match status" value="1"/>
</dbReference>
<feature type="region of interest" description="Disordered" evidence="1">
    <location>
        <begin position="608"/>
        <end position="637"/>
    </location>
</feature>
<feature type="transmembrane region" description="Helical" evidence="2">
    <location>
        <begin position="21"/>
        <end position="44"/>
    </location>
</feature>
<dbReference type="RefSeq" id="WP_225251065.1">
    <property type="nucleotide sequence ID" value="NZ_JAIWIU010000102.1"/>
</dbReference>
<proteinExistence type="predicted"/>
<keyword evidence="2" id="KW-0472">Membrane</keyword>
<reference evidence="4" key="1">
    <citation type="submission" date="2023-07" db="EMBL/GenBank/DDBJ databases">
        <title>Molecular identification of indigenous halophilic bacteria isolated from red sea cost, biodegradation of synthetic dyes and assessment of degraded metabolite toxicity.</title>
        <authorList>
            <person name="Chaieb K."/>
            <person name="Altayb H.N."/>
        </authorList>
    </citation>
    <scope>NUCLEOTIDE SEQUENCE [LARGE SCALE GENOMIC DNA]</scope>
    <source>
        <strain evidence="4">K20</strain>
    </source>
</reference>
<accession>A0ABS7YSR3</accession>
<evidence type="ECO:0000256" key="2">
    <source>
        <dbReference type="SAM" id="Phobius"/>
    </source>
</evidence>
<evidence type="ECO:0000313" key="4">
    <source>
        <dbReference type="Proteomes" id="UP001199044"/>
    </source>
</evidence>
<keyword evidence="4" id="KW-1185">Reference proteome</keyword>
<keyword evidence="2" id="KW-1133">Transmembrane helix</keyword>
<sequence>MMTILTKWRKRFKTLPQYQRFLSYLAAAYGFYLIVLGGILPMVLERQLPQKATQLLGREVSIGEIHINPFLLRVTVKQGAIANWPQQEETKLFSFEQFRAQFQFWQSLFTLTPTVSEVVLTKPQVDLIRANNAQQQPESNITSILTALNSQPKSAEDPAETESATPRFRADRIAIVDGSFEFSDHIATAKLVYHDMSFELTNLDLQAFIGQDGKNDNVLNQFNFLAKSGDEQAVSVQGQFQLLPVVAQASFALDNVDLTQFWPYAKSMIPANLNQGMLSTNGIVRFRYENGQAQYSLSQGRVALQDVAFDDGQPANATTKLAWQNFDLSEISLSSKQHLVTLGNIDVNGLKVNGVLTKQGVDLQNLFTPVATNTPPATAKTAPVVKEKTALTANVDNTTASPESGDEPWVVNVKQLQLSADVAMQDKAYAKDVMWRITPISINVSNVFSDFRRPIDYSWSLEIYNSSASVAKGDNPDNSGEFSGKGQVDIAKSTLTTLLAFKDFDLTALQPYLDQYANLTLQKGRFSTEGELRSAWKNNDTRYTGKLAVEQFRLNDLRSREPLVSWQGLDVDKLVYSQKANKVTVHQIDFTKPYAKVIIHKDRTTNIGDITKTDPNHPTTAQKSKKATKSTKTEAKPSAPLPIALQVDRINVIDGSAYFSDLSLLPNFSSGIRSLAGAITDLSSQGNTAAKVDLKGKIDQYAPISLTGEVNPLLAKPYLDLAMKVKSAELTSINTYSGTYAGYYIDKGQLSLSVQYLLDNGKLKGSNQVYIDQLQLGKPSNSDLATSLPVKLALALLQDRNGVIDLGVQVSGDVNDPSFGVGSVIWTAVKNILTKAVTSPFSLLANLVGSDEELNKITFSAGQANIEAKEQERLTQLAQALTKRPQLRLNVEGAVNPSADAEALAEQKLRAQLGGMGVESAPTLTASYVASDDDARDAVEDLYDDYRDQQPQTPSVDAQREAITQELTVEGREPNEEEVDTRLYASLYNQLIKAQNVTQEDLLDLAIARGQAVKAYLVNQLKIEPERVFLLSSKQLSHSATEALLTLGSD</sequence>